<keyword evidence="2" id="KW-1133">Transmembrane helix</keyword>
<accession>A0A9P4G8X3</accession>
<evidence type="ECO:0000256" key="1">
    <source>
        <dbReference type="SAM" id="MobiDB-lite"/>
    </source>
</evidence>
<evidence type="ECO:0000256" key="2">
    <source>
        <dbReference type="SAM" id="Phobius"/>
    </source>
</evidence>
<name>A0A9P4G8X3_9PLEO</name>
<keyword evidence="2" id="KW-0472">Membrane</keyword>
<feature type="transmembrane region" description="Helical" evidence="2">
    <location>
        <begin position="126"/>
        <end position="145"/>
    </location>
</feature>
<gene>
    <name evidence="3" type="ORF">K460DRAFT_294919</name>
</gene>
<dbReference type="RefSeq" id="XP_040783764.1">
    <property type="nucleotide sequence ID" value="XM_040929521.1"/>
</dbReference>
<sequence length="247" mass="29119">MASLYSIPRFLLPRGPLLLRPQSRALAPLAPITSLRHASTPARGLSEEFRRRQAAQQNKTAPVIPQPDKYRPPSHSKRTPNRNLENRVYGPPVSEEDKKRMATKKYPNMMSPEGTFSHWFLNNRAIHLWITMGILVSLAVAAWYMDFISKTIYNSLLPTRKDFLHHPIESTGRFVNVYKMHMEHTSQQYSEQRLKKAEDIEKRKQYRLERLRAAEEKGEEYVEDPRYYVGEDGVRRRRVKRWFGIWE</sequence>
<protein>
    <submittedName>
        <fullName evidence="3">Uncharacterized protein</fullName>
    </submittedName>
</protein>
<keyword evidence="2" id="KW-0812">Transmembrane</keyword>
<reference evidence="3" key="1">
    <citation type="submission" date="2020-01" db="EMBL/GenBank/DDBJ databases">
        <authorList>
            <consortium name="DOE Joint Genome Institute"/>
            <person name="Haridas S."/>
            <person name="Albert R."/>
            <person name="Binder M."/>
            <person name="Bloem J."/>
            <person name="Labutti K."/>
            <person name="Salamov A."/>
            <person name="Andreopoulos B."/>
            <person name="Baker S.E."/>
            <person name="Barry K."/>
            <person name="Bills G."/>
            <person name="Bluhm B.H."/>
            <person name="Cannon C."/>
            <person name="Castanera R."/>
            <person name="Culley D.E."/>
            <person name="Daum C."/>
            <person name="Ezra D."/>
            <person name="Gonzalez J.B."/>
            <person name="Henrissat B."/>
            <person name="Kuo A."/>
            <person name="Liang C."/>
            <person name="Lipzen A."/>
            <person name="Lutzoni F."/>
            <person name="Magnuson J."/>
            <person name="Mondo S."/>
            <person name="Nolan M."/>
            <person name="Ohm R."/>
            <person name="Pangilinan J."/>
            <person name="Park H.-J."/>
            <person name="Ramirez L."/>
            <person name="Alfaro M."/>
            <person name="Sun H."/>
            <person name="Tritt A."/>
            <person name="Yoshinaga Y."/>
            <person name="Zwiers L.-H."/>
            <person name="Turgeon B.G."/>
            <person name="Goodwin S.B."/>
            <person name="Spatafora J.W."/>
            <person name="Crous P.W."/>
            <person name="Grigoriev I.V."/>
        </authorList>
    </citation>
    <scope>NUCLEOTIDE SEQUENCE</scope>
    <source>
        <strain evidence="3">CBS 394.84</strain>
    </source>
</reference>
<feature type="region of interest" description="Disordered" evidence="1">
    <location>
        <begin position="37"/>
        <end position="99"/>
    </location>
</feature>
<evidence type="ECO:0000313" key="4">
    <source>
        <dbReference type="Proteomes" id="UP000800039"/>
    </source>
</evidence>
<dbReference type="AlphaFoldDB" id="A0A9P4G8X3"/>
<proteinExistence type="predicted"/>
<evidence type="ECO:0000313" key="3">
    <source>
        <dbReference type="EMBL" id="KAF1841201.1"/>
    </source>
</evidence>
<dbReference type="EMBL" id="ML976619">
    <property type="protein sequence ID" value="KAF1841201.1"/>
    <property type="molecule type" value="Genomic_DNA"/>
</dbReference>
<dbReference type="GeneID" id="63846773"/>
<dbReference type="Proteomes" id="UP000800039">
    <property type="component" value="Unassembled WGS sequence"/>
</dbReference>
<comment type="caution">
    <text evidence="3">The sequence shown here is derived from an EMBL/GenBank/DDBJ whole genome shotgun (WGS) entry which is preliminary data.</text>
</comment>
<dbReference type="OrthoDB" id="5397827at2759"/>
<keyword evidence="4" id="KW-1185">Reference proteome</keyword>
<organism evidence="3 4">
    <name type="scientific">Cucurbitaria berberidis CBS 394.84</name>
    <dbReference type="NCBI Taxonomy" id="1168544"/>
    <lineage>
        <taxon>Eukaryota</taxon>
        <taxon>Fungi</taxon>
        <taxon>Dikarya</taxon>
        <taxon>Ascomycota</taxon>
        <taxon>Pezizomycotina</taxon>
        <taxon>Dothideomycetes</taxon>
        <taxon>Pleosporomycetidae</taxon>
        <taxon>Pleosporales</taxon>
        <taxon>Pleosporineae</taxon>
        <taxon>Cucurbitariaceae</taxon>
        <taxon>Cucurbitaria</taxon>
    </lineage>
</organism>